<dbReference type="Gene3D" id="3.40.50.450">
    <property type="match status" value="1"/>
</dbReference>
<sequence>MPTRYSKVIRGKDALQKEIESEPCLQQAMVQGVDFRTIDVDWHNTPCEGAVFLGCDFPESIKAEWLMTKGAMIFPRLHGVPYRPFRSKLYTRDELMAGWTAEKDLSYDKQIYDHYHSARQARPSMLEALAQRIHDHAVDEALLDLLEGKTEPGGVKKVVGIMGGHGKSRTDPFFKKVVWIARELTRRGYFIASGGGPGIMEAANLGAWLANAPDELLDQSLAILGRSPIFTSDGYMDRAYEVLELHPDGASSLAVPTWFYGHEPTNMFSKHVAKYFSNSIREDGLLAIALHGVIYAPGSAGTTQEIFMDATQNHYGTFDWISPMIFLGTQRYCVETMLYPCLKQLAQGRTYSDMLLCSDSASEIAQFVCDHPPVKGELK</sequence>
<keyword evidence="2" id="KW-1185">Reference proteome</keyword>
<accession>A0A8J7MDN7</accession>
<name>A0A8J7MDN7_9BACT</name>
<dbReference type="GO" id="GO:0005829">
    <property type="term" value="C:cytosol"/>
    <property type="evidence" value="ECO:0007669"/>
    <property type="project" value="TreeGrafter"/>
</dbReference>
<dbReference type="SUPFAM" id="SSF102405">
    <property type="entry name" value="MCP/YpsA-like"/>
    <property type="match status" value="1"/>
</dbReference>
<evidence type="ECO:0000313" key="1">
    <source>
        <dbReference type="EMBL" id="MBK1790756.1"/>
    </source>
</evidence>
<evidence type="ECO:0000313" key="2">
    <source>
        <dbReference type="Proteomes" id="UP000624703"/>
    </source>
</evidence>
<dbReference type="Proteomes" id="UP000624703">
    <property type="component" value="Unassembled WGS sequence"/>
</dbReference>
<dbReference type="InterPro" id="IPR052341">
    <property type="entry name" value="LOG_family_nucleotidases"/>
</dbReference>
<reference evidence="1" key="1">
    <citation type="submission" date="2021-01" db="EMBL/GenBank/DDBJ databases">
        <title>Modified the classification status of verrucomicrobia.</title>
        <authorList>
            <person name="Feng X."/>
        </authorList>
    </citation>
    <scope>NUCLEOTIDE SEQUENCE</scope>
    <source>
        <strain evidence="1">_KCTC 22039</strain>
    </source>
</reference>
<dbReference type="AlphaFoldDB" id="A0A8J7MDN7"/>
<dbReference type="PANTHER" id="PTHR43393:SF3">
    <property type="entry name" value="LYSINE DECARBOXYLASE-LIKE PROTEIN"/>
    <property type="match status" value="1"/>
</dbReference>
<proteinExistence type="predicted"/>
<comment type="caution">
    <text evidence="1">The sequence shown here is derived from an EMBL/GenBank/DDBJ whole genome shotgun (WGS) entry which is preliminary data.</text>
</comment>
<dbReference type="EMBL" id="JAENIM010000032">
    <property type="protein sequence ID" value="MBK1790756.1"/>
    <property type="molecule type" value="Genomic_DNA"/>
</dbReference>
<dbReference type="RefSeq" id="WP_200310778.1">
    <property type="nucleotide sequence ID" value="NZ_JAENIM010000032.1"/>
</dbReference>
<protein>
    <recommendedName>
        <fullName evidence="3">Rossmann fold nucleotide-binding protein</fullName>
    </recommendedName>
</protein>
<dbReference type="PANTHER" id="PTHR43393">
    <property type="entry name" value="CYTOKININ RIBOSIDE 5'-MONOPHOSPHATE PHOSPHORIBOHYDROLASE"/>
    <property type="match status" value="1"/>
</dbReference>
<organism evidence="1 2">
    <name type="scientific">Persicirhabdus sediminis</name>
    <dbReference type="NCBI Taxonomy" id="454144"/>
    <lineage>
        <taxon>Bacteria</taxon>
        <taxon>Pseudomonadati</taxon>
        <taxon>Verrucomicrobiota</taxon>
        <taxon>Verrucomicrobiia</taxon>
        <taxon>Verrucomicrobiales</taxon>
        <taxon>Verrucomicrobiaceae</taxon>
        <taxon>Persicirhabdus</taxon>
    </lineage>
</organism>
<evidence type="ECO:0008006" key="3">
    <source>
        <dbReference type="Google" id="ProtNLM"/>
    </source>
</evidence>
<gene>
    <name evidence="1" type="ORF">JIN82_06265</name>
</gene>